<protein>
    <submittedName>
        <fullName evidence="1">Uncharacterized protein</fullName>
    </submittedName>
</protein>
<keyword evidence="1" id="KW-0614">Plasmid</keyword>
<sequence>MTAKRKYYVFLSPLKNGNKPFLQLMKIGFMDELSCFAQCKTKNKNGRYENRQAKFTTDELIKIDDGALLKRIPGGTPLDDLGKDKSYYHWFDDCNFWKNPIIELVPVEDGE</sequence>
<accession>A0A1V0PDM3</accession>
<evidence type="ECO:0000313" key="2">
    <source>
        <dbReference type="Proteomes" id="UP000191806"/>
    </source>
</evidence>
<dbReference type="Proteomes" id="UP000191806">
    <property type="component" value="Plasmid pJM1A"/>
</dbReference>
<reference evidence="1 2" key="1">
    <citation type="journal article" date="2017" name="BMC Genomics">
        <title>Comparative and functional genomics of the Lactococcus lactis taxon; insights into evolution and niche adaptation.</title>
        <authorList>
            <person name="Kelleher P."/>
            <person name="Bottacini F."/>
            <person name="Mahony J."/>
            <person name="Kilcawley K.N."/>
            <person name="van Sinderen D."/>
        </authorList>
    </citation>
    <scope>NUCLEOTIDE SEQUENCE [LARGE SCALE GENOMIC DNA]</scope>
    <source>
        <strain evidence="1 2">JM1</strain>
        <plasmid evidence="2">pmpjm1</plasmid>
    </source>
</reference>
<proteinExistence type="predicted"/>
<organism evidence="1 2">
    <name type="scientific">Lactococcus lactis subsp. cremoris</name>
    <name type="common">Streptococcus cremoris</name>
    <dbReference type="NCBI Taxonomy" id="1359"/>
    <lineage>
        <taxon>Bacteria</taxon>
        <taxon>Bacillati</taxon>
        <taxon>Bacillota</taxon>
        <taxon>Bacilli</taxon>
        <taxon>Lactobacillales</taxon>
        <taxon>Streptococcaceae</taxon>
        <taxon>Lactococcus</taxon>
    </lineage>
</organism>
<dbReference type="AlphaFoldDB" id="A0A1V0PDM3"/>
<geneLocation type="plasmid" evidence="2">
    <name>pmpjm1</name>
</geneLocation>
<name>A0A1V0PDM3_LACLC</name>
<dbReference type="RefSeq" id="WP_063280733.1">
    <property type="nucleotide sequence ID" value="NZ_CP016746.2"/>
</dbReference>
<gene>
    <name evidence="1" type="ORF">LLJM1_04275</name>
</gene>
<dbReference type="EMBL" id="CP016746">
    <property type="protein sequence ID" value="ARE27198.1"/>
    <property type="molecule type" value="Genomic_DNA"/>
</dbReference>
<evidence type="ECO:0000313" key="1">
    <source>
        <dbReference type="EMBL" id="ARE27198.1"/>
    </source>
</evidence>